<evidence type="ECO:0000256" key="1">
    <source>
        <dbReference type="ARBA" id="ARBA00006817"/>
    </source>
</evidence>
<dbReference type="Gene3D" id="3.15.10.20">
    <property type="entry name" value="Activator of Hsp90 ATPase Aha1, N-terminal domain"/>
    <property type="match status" value="1"/>
</dbReference>
<feature type="domain" description="Activator of Hsp90 ATPase AHSA1-like N-terminal" evidence="3">
    <location>
        <begin position="73"/>
        <end position="240"/>
    </location>
</feature>
<gene>
    <name evidence="4" type="ORF">D8674_025407</name>
</gene>
<dbReference type="Proteomes" id="UP000327157">
    <property type="component" value="Chromosome 4"/>
</dbReference>
<dbReference type="InterPro" id="IPR036338">
    <property type="entry name" value="Aha1"/>
</dbReference>
<dbReference type="GO" id="GO:0051087">
    <property type="term" value="F:protein-folding chaperone binding"/>
    <property type="evidence" value="ECO:0007669"/>
    <property type="project" value="InterPro"/>
</dbReference>
<dbReference type="EMBL" id="SMOL01000231">
    <property type="protein sequence ID" value="KAB2623225.1"/>
    <property type="molecule type" value="Genomic_DNA"/>
</dbReference>
<dbReference type="GO" id="GO:0005829">
    <property type="term" value="C:cytosol"/>
    <property type="evidence" value="ECO:0007669"/>
    <property type="project" value="TreeGrafter"/>
</dbReference>
<reference evidence="5" key="2">
    <citation type="submission" date="2019-10" db="EMBL/GenBank/DDBJ databases">
        <title>A de novo genome assembly of a pear dwarfing rootstock.</title>
        <authorList>
            <person name="Wang F."/>
            <person name="Wang J."/>
            <person name="Li S."/>
            <person name="Zhang Y."/>
            <person name="Fang M."/>
            <person name="Ma L."/>
            <person name="Zhao Y."/>
            <person name="Jiang S."/>
        </authorList>
    </citation>
    <scope>NUCLEOTIDE SEQUENCE [LARGE SCALE GENOMIC DNA]</scope>
</reference>
<reference evidence="4 5" key="3">
    <citation type="submission" date="2019-11" db="EMBL/GenBank/DDBJ databases">
        <title>A de novo genome assembly of a pear dwarfing rootstock.</title>
        <authorList>
            <person name="Wang F."/>
            <person name="Wang J."/>
            <person name="Li S."/>
            <person name="Zhang Y."/>
            <person name="Fang M."/>
            <person name="Ma L."/>
            <person name="Zhao Y."/>
            <person name="Jiang S."/>
        </authorList>
    </citation>
    <scope>NUCLEOTIDE SEQUENCE [LARGE SCALE GENOMIC DNA]</scope>
    <source>
        <strain evidence="4">S2</strain>
        <tissue evidence="4">Leaf</tissue>
    </source>
</reference>
<proteinExistence type="inferred from homology"/>
<dbReference type="SMART" id="SM01000">
    <property type="entry name" value="Aha1_N"/>
    <property type="match status" value="1"/>
</dbReference>
<comment type="similarity">
    <text evidence="1">Belongs to the AHA1 family.</text>
</comment>
<dbReference type="OrthoDB" id="567237at2759"/>
<accession>A0A5N5H5K2</accession>
<dbReference type="PANTHER" id="PTHR13009:SF22">
    <property type="entry name" value="LD43819P"/>
    <property type="match status" value="1"/>
</dbReference>
<sequence>MEGEGALSPPSSSENRKEEEQQGASYTYWVRQVTEDAAPLPVPRKLSPQDITSAQSHPSNLGSLWNRAGTWEEKNVNKWATDRIKVCSLLSLLIVRSHFSPAIAVYSFLFASLSLLQELIASVGSLEFSGGIAEISHVSKCVGDAFLVTVRNKKRVGYTYELTLKVKGEWVIEEEKKMIKGQIDIPEFSFGELDDLQMGVKLSEEKDLLHQDKLRVSQDLKLFLQPVREKLLQFEQELKEI</sequence>
<comment type="caution">
    <text evidence="4">The sequence shown here is derived from an EMBL/GenBank/DDBJ whole genome shotgun (WGS) entry which is preliminary data.</text>
</comment>
<evidence type="ECO:0000259" key="3">
    <source>
        <dbReference type="SMART" id="SM01000"/>
    </source>
</evidence>
<evidence type="ECO:0000256" key="2">
    <source>
        <dbReference type="SAM" id="MobiDB-lite"/>
    </source>
</evidence>
<name>A0A5N5H5K2_9ROSA</name>
<dbReference type="SUPFAM" id="SSF103111">
    <property type="entry name" value="Activator of Hsp90 ATPase, Aha1"/>
    <property type="match status" value="1"/>
</dbReference>
<feature type="region of interest" description="Disordered" evidence="2">
    <location>
        <begin position="1"/>
        <end position="24"/>
    </location>
</feature>
<protein>
    <recommendedName>
        <fullName evidence="3">Activator of Hsp90 ATPase AHSA1-like N-terminal domain-containing protein</fullName>
    </recommendedName>
</protein>
<dbReference type="PANTHER" id="PTHR13009">
    <property type="entry name" value="HEAT SHOCK PROTEIN 90 HSP90 CO-CHAPERONE AHA-1"/>
    <property type="match status" value="1"/>
</dbReference>
<reference evidence="4 5" key="1">
    <citation type="submission" date="2019-09" db="EMBL/GenBank/DDBJ databases">
        <authorList>
            <person name="Ou C."/>
        </authorList>
    </citation>
    <scope>NUCLEOTIDE SEQUENCE [LARGE SCALE GENOMIC DNA]</scope>
    <source>
        <strain evidence="4">S2</strain>
        <tissue evidence="4">Leaf</tissue>
    </source>
</reference>
<evidence type="ECO:0000313" key="5">
    <source>
        <dbReference type="Proteomes" id="UP000327157"/>
    </source>
</evidence>
<dbReference type="GO" id="GO:0006457">
    <property type="term" value="P:protein folding"/>
    <property type="evidence" value="ECO:0007669"/>
    <property type="project" value="TreeGrafter"/>
</dbReference>
<dbReference type="InterPro" id="IPR015310">
    <property type="entry name" value="AHSA1-like_N"/>
</dbReference>
<organism evidence="4 5">
    <name type="scientific">Pyrus ussuriensis x Pyrus communis</name>
    <dbReference type="NCBI Taxonomy" id="2448454"/>
    <lineage>
        <taxon>Eukaryota</taxon>
        <taxon>Viridiplantae</taxon>
        <taxon>Streptophyta</taxon>
        <taxon>Embryophyta</taxon>
        <taxon>Tracheophyta</taxon>
        <taxon>Spermatophyta</taxon>
        <taxon>Magnoliopsida</taxon>
        <taxon>eudicotyledons</taxon>
        <taxon>Gunneridae</taxon>
        <taxon>Pentapetalae</taxon>
        <taxon>rosids</taxon>
        <taxon>fabids</taxon>
        <taxon>Rosales</taxon>
        <taxon>Rosaceae</taxon>
        <taxon>Amygdaloideae</taxon>
        <taxon>Maleae</taxon>
        <taxon>Pyrus</taxon>
    </lineage>
</organism>
<evidence type="ECO:0000313" key="4">
    <source>
        <dbReference type="EMBL" id="KAB2623225.1"/>
    </source>
</evidence>
<dbReference type="AlphaFoldDB" id="A0A5N5H5K2"/>
<dbReference type="Pfam" id="PF09229">
    <property type="entry name" value="Aha1_N"/>
    <property type="match status" value="1"/>
</dbReference>
<keyword evidence="5" id="KW-1185">Reference proteome</keyword>
<dbReference type="GO" id="GO:0001671">
    <property type="term" value="F:ATPase activator activity"/>
    <property type="evidence" value="ECO:0007669"/>
    <property type="project" value="InterPro"/>
</dbReference>